<dbReference type="SUPFAM" id="SSF53335">
    <property type="entry name" value="S-adenosyl-L-methionine-dependent methyltransferases"/>
    <property type="match status" value="1"/>
</dbReference>
<dbReference type="AlphaFoldDB" id="A0AA97AP28"/>
<feature type="domain" description="Methyltransferase type 11" evidence="1">
    <location>
        <begin position="51"/>
        <end position="152"/>
    </location>
</feature>
<gene>
    <name evidence="2" type="ORF">HJG54_31735</name>
</gene>
<dbReference type="GO" id="GO:0008757">
    <property type="term" value="F:S-adenosylmethionine-dependent methyltransferase activity"/>
    <property type="evidence" value="ECO:0007669"/>
    <property type="project" value="InterPro"/>
</dbReference>
<name>A0AA97AP28_9CYAN</name>
<accession>A0AA97AP28</accession>
<dbReference type="Pfam" id="PF08241">
    <property type="entry name" value="Methyltransf_11"/>
    <property type="match status" value="1"/>
</dbReference>
<protein>
    <submittedName>
        <fullName evidence="2">Class I SAM-dependent methyltransferase</fullName>
    </submittedName>
</protein>
<evidence type="ECO:0000313" key="2">
    <source>
        <dbReference type="EMBL" id="WNZ27452.1"/>
    </source>
</evidence>
<keyword evidence="2" id="KW-0489">Methyltransferase</keyword>
<evidence type="ECO:0000259" key="1">
    <source>
        <dbReference type="Pfam" id="PF08241"/>
    </source>
</evidence>
<dbReference type="RefSeq" id="WP_316435741.1">
    <property type="nucleotide sequence ID" value="NZ_CP053587.1"/>
</dbReference>
<dbReference type="PANTHER" id="PTHR43591">
    <property type="entry name" value="METHYLTRANSFERASE"/>
    <property type="match status" value="1"/>
</dbReference>
<reference evidence="2" key="1">
    <citation type="submission" date="2020-05" db="EMBL/GenBank/DDBJ databases">
        <authorList>
            <person name="Zhu T."/>
            <person name="Keshari N."/>
            <person name="Lu X."/>
        </authorList>
    </citation>
    <scope>NUCLEOTIDE SEQUENCE</scope>
    <source>
        <strain evidence="2">NK1-12</strain>
    </source>
</reference>
<keyword evidence="2" id="KW-0808">Transferase</keyword>
<dbReference type="CDD" id="cd02440">
    <property type="entry name" value="AdoMet_MTases"/>
    <property type="match status" value="1"/>
</dbReference>
<dbReference type="InterPro" id="IPR013216">
    <property type="entry name" value="Methyltransf_11"/>
</dbReference>
<organism evidence="2">
    <name type="scientific">Leptolyngbya sp. NK1-12</name>
    <dbReference type="NCBI Taxonomy" id="2547451"/>
    <lineage>
        <taxon>Bacteria</taxon>
        <taxon>Bacillati</taxon>
        <taxon>Cyanobacteriota</taxon>
        <taxon>Cyanophyceae</taxon>
        <taxon>Leptolyngbyales</taxon>
        <taxon>Leptolyngbyaceae</taxon>
        <taxon>Leptolyngbya group</taxon>
        <taxon>Leptolyngbya</taxon>
    </lineage>
</organism>
<dbReference type="EMBL" id="CP053587">
    <property type="protein sequence ID" value="WNZ27452.1"/>
    <property type="molecule type" value="Genomic_DNA"/>
</dbReference>
<sequence>MTDPPKPIGERNYQQFAERYAAAVETKAHNAYYERPATLSLLPDVAGLRILDAGCGPGIYSEWLLQRGALVVACDVTPQMVAITKRRLGIQEKPEEQRVKVYQADITQPLNFADDGSFDLVLCPLVLDNIADWHPVFAEFVRVLHSGGRFVFSCGNPTADFIYTQSKQLTLGNYFEVEQFTMEWRGFGEPYPVVTSYRRSWQAVLNPLIEAGFVLEQILEPQPTEQFRLTDPVGYAKLMCEPGFLCIRARKP</sequence>
<proteinExistence type="predicted"/>
<dbReference type="Gene3D" id="3.40.50.150">
    <property type="entry name" value="Vaccinia Virus protein VP39"/>
    <property type="match status" value="1"/>
</dbReference>
<dbReference type="InterPro" id="IPR029063">
    <property type="entry name" value="SAM-dependent_MTases_sf"/>
</dbReference>
<dbReference type="GO" id="GO:0032259">
    <property type="term" value="P:methylation"/>
    <property type="evidence" value="ECO:0007669"/>
    <property type="project" value="UniProtKB-KW"/>
</dbReference>